<dbReference type="KEGG" id="vil:CFK37_08570"/>
<dbReference type="PANTHER" id="PTHR43280">
    <property type="entry name" value="ARAC-FAMILY TRANSCRIPTIONAL REGULATOR"/>
    <property type="match status" value="1"/>
</dbReference>
<evidence type="ECO:0000256" key="1">
    <source>
        <dbReference type="ARBA" id="ARBA00023015"/>
    </source>
</evidence>
<accession>A0A220U295</accession>
<dbReference type="Pfam" id="PF12833">
    <property type="entry name" value="HTH_18"/>
    <property type="match status" value="1"/>
</dbReference>
<dbReference type="InterPro" id="IPR018060">
    <property type="entry name" value="HTH_AraC"/>
</dbReference>
<organism evidence="6 7">
    <name type="scientific">Virgibacillus phasianinus</name>
    <dbReference type="NCBI Taxonomy" id="2017483"/>
    <lineage>
        <taxon>Bacteria</taxon>
        <taxon>Bacillati</taxon>
        <taxon>Bacillota</taxon>
        <taxon>Bacilli</taxon>
        <taxon>Bacillales</taxon>
        <taxon>Bacillaceae</taxon>
        <taxon>Virgibacillus</taxon>
    </lineage>
</organism>
<evidence type="ECO:0000256" key="2">
    <source>
        <dbReference type="ARBA" id="ARBA00023125"/>
    </source>
</evidence>
<dbReference type="SUPFAM" id="SSF46689">
    <property type="entry name" value="Homeodomain-like"/>
    <property type="match status" value="1"/>
</dbReference>
<feature type="transmembrane region" description="Helical" evidence="4">
    <location>
        <begin position="44"/>
        <end position="64"/>
    </location>
</feature>
<keyword evidence="1" id="KW-0805">Transcription regulation</keyword>
<dbReference type="Gene3D" id="1.10.10.60">
    <property type="entry name" value="Homeodomain-like"/>
    <property type="match status" value="2"/>
</dbReference>
<keyword evidence="7" id="KW-1185">Reference proteome</keyword>
<evidence type="ECO:0000313" key="6">
    <source>
        <dbReference type="EMBL" id="ASK62210.1"/>
    </source>
</evidence>
<keyword evidence="4" id="KW-0812">Transmembrane</keyword>
<dbReference type="OrthoDB" id="1975037at2"/>
<dbReference type="GO" id="GO:0003700">
    <property type="term" value="F:DNA-binding transcription factor activity"/>
    <property type="evidence" value="ECO:0007669"/>
    <property type="project" value="InterPro"/>
</dbReference>
<gene>
    <name evidence="6" type="ORF">CFK37_08570</name>
</gene>
<evidence type="ECO:0000256" key="4">
    <source>
        <dbReference type="SAM" id="Phobius"/>
    </source>
</evidence>
<dbReference type="GO" id="GO:0043565">
    <property type="term" value="F:sequence-specific DNA binding"/>
    <property type="evidence" value="ECO:0007669"/>
    <property type="project" value="InterPro"/>
</dbReference>
<protein>
    <submittedName>
        <fullName evidence="6">AraC family transcriptional regulator</fullName>
    </submittedName>
</protein>
<evidence type="ECO:0000313" key="7">
    <source>
        <dbReference type="Proteomes" id="UP000198312"/>
    </source>
</evidence>
<feature type="transmembrane region" description="Helical" evidence="4">
    <location>
        <begin position="323"/>
        <end position="343"/>
    </location>
</feature>
<reference evidence="6 7" key="1">
    <citation type="submission" date="2017-07" db="EMBL/GenBank/DDBJ databases">
        <title>Virgibacillus sp. LM2416.</title>
        <authorList>
            <person name="Tak E.J."/>
            <person name="Bae J.-W."/>
        </authorList>
    </citation>
    <scope>NUCLEOTIDE SEQUENCE [LARGE SCALE GENOMIC DNA]</scope>
    <source>
        <strain evidence="6 7">LM2416</strain>
    </source>
</reference>
<dbReference type="Proteomes" id="UP000198312">
    <property type="component" value="Chromosome"/>
</dbReference>
<dbReference type="PRINTS" id="PR00032">
    <property type="entry name" value="HTHARAC"/>
</dbReference>
<dbReference type="PANTHER" id="PTHR43280:SF28">
    <property type="entry name" value="HTH-TYPE TRANSCRIPTIONAL ACTIVATOR RHAS"/>
    <property type="match status" value="1"/>
</dbReference>
<keyword evidence="4" id="KW-0472">Membrane</keyword>
<keyword evidence="3" id="KW-0804">Transcription</keyword>
<dbReference type="AlphaFoldDB" id="A0A220U295"/>
<dbReference type="SMART" id="SM00342">
    <property type="entry name" value="HTH_ARAC"/>
    <property type="match status" value="1"/>
</dbReference>
<keyword evidence="4" id="KW-1133">Transmembrane helix</keyword>
<proteinExistence type="predicted"/>
<dbReference type="PROSITE" id="PS01124">
    <property type="entry name" value="HTH_ARAC_FAMILY_2"/>
    <property type="match status" value="1"/>
</dbReference>
<evidence type="ECO:0000256" key="3">
    <source>
        <dbReference type="ARBA" id="ARBA00023163"/>
    </source>
</evidence>
<dbReference type="EMBL" id="CP022315">
    <property type="protein sequence ID" value="ASK62210.1"/>
    <property type="molecule type" value="Genomic_DNA"/>
</dbReference>
<keyword evidence="2" id="KW-0238">DNA-binding</keyword>
<evidence type="ECO:0000259" key="5">
    <source>
        <dbReference type="PROSITE" id="PS01124"/>
    </source>
</evidence>
<name>A0A220U295_9BACI</name>
<feature type="domain" description="HTH araC/xylS-type" evidence="5">
    <location>
        <begin position="676"/>
        <end position="773"/>
    </location>
</feature>
<dbReference type="InterPro" id="IPR020449">
    <property type="entry name" value="Tscrpt_reg_AraC-type_HTH"/>
</dbReference>
<dbReference type="InterPro" id="IPR009057">
    <property type="entry name" value="Homeodomain-like_sf"/>
</dbReference>
<sequence length="775" mass="88785">MVCLSCMRSNRRTKSQLSVCFDKGEMRVLSVFNRIRSRLLYKYIVSYLLVFLVPFMIMSGIIYYNSVSSLRQEIEQSNINKLEQVESITDERMKELATLAARISYDPRLTPFMFSHGYYSGEAIDELKKYKANSSIIEELFVYYHSGDKVYSTKGSYSINALLHQKYQFEQWDKEELMSDLHTTTPLIKPTDNVIVNNDKKKRMIAYLFPITPSSPYPYGTVMYFIDESVMTDLIQNVLGDFKGNTYIFNDSNQVVAAAINDKGIKQEDLDSFTMDKDGVGSIEIDGKSYSLVYVKSEVSGWTFISLMDADQFFGKLDQTKTIIMGTLAILLFVGLALAIFLGRNQYKPIRSLFEMTNKKETGHMNDGNELEKIRNTITNVFEDHQTLNETMYKQKPFARDQLLVRLLKGDISGNDEIDSLLSSLNIKMKDGNYFVAIIYFDKGTFNAESLHAREEIFNSMANISLPDAEGYGIDLLYNDAMAIIVSLEGLEATGKRQTIVPKIQHYIKETSSIDPYVGVGGLYDEKSKINRSYIEALAAMEYKFVNPQGSIIYFEDISSQPEQSLGYPKEQQIKLVQSLKQGDEIVALETLRNMFTMLDDKDMSIQVLKCICFDIINTIVKVMSELSLTKHLEGFNQMVDFTSIDQLHKQLQTVVLTICREVESKKESHNDELRDDILTYIKDNLYDVSLEKLAVEFQLSVSYLSRFIKEQTGVTFSHYIQDMRINDVKKQLKETNQSIKKIVTDVGYSDVANFTRKFKKIVGVTPGQYRKLNK</sequence>